<dbReference type="EMBL" id="QEQK01000001">
    <property type="protein sequence ID" value="PWN57789.1"/>
    <property type="molecule type" value="Genomic_DNA"/>
</dbReference>
<organism evidence="1 2">
    <name type="scientific">Abyssibacter profundi</name>
    <dbReference type="NCBI Taxonomy" id="2182787"/>
    <lineage>
        <taxon>Bacteria</taxon>
        <taxon>Pseudomonadati</taxon>
        <taxon>Pseudomonadota</taxon>
        <taxon>Gammaproteobacteria</taxon>
        <taxon>Chromatiales</taxon>
        <taxon>Oceanococcaceae</taxon>
        <taxon>Abyssibacter</taxon>
    </lineage>
</organism>
<protein>
    <submittedName>
        <fullName evidence="1">Uncharacterized protein</fullName>
    </submittedName>
</protein>
<dbReference type="AlphaFoldDB" id="A0A363UQL2"/>
<keyword evidence="2" id="KW-1185">Reference proteome</keyword>
<gene>
    <name evidence="1" type="ORF">DEH80_01230</name>
</gene>
<accession>A0A363UQL2</accession>
<dbReference type="RefSeq" id="WP_109718645.1">
    <property type="nucleotide sequence ID" value="NZ_QEQK01000001.1"/>
</dbReference>
<name>A0A363UQL2_9GAMM</name>
<reference evidence="1 2" key="1">
    <citation type="submission" date="2018-05" db="EMBL/GenBank/DDBJ databases">
        <title>Abyssibacter profundi OUC007T gen. nov., sp. nov, a marine bacterium isolated from seawater of the Mariana Trench.</title>
        <authorList>
            <person name="Zhou S."/>
        </authorList>
    </citation>
    <scope>NUCLEOTIDE SEQUENCE [LARGE SCALE GENOMIC DNA]</scope>
    <source>
        <strain evidence="1 2">OUC007</strain>
    </source>
</reference>
<sequence>MARRTVLLRQHARSPRWLCALLGLTLSAGIAAIIHPIAPLWIHLALPLATYLLLRHRWTLETRVEEGPEGRVLRLRRPRDSFATQVAQRDIQSIEIHSPDPSSAHPRIDPTDPYAHHFSQWGYQGPSLTVRFQMPTGSGGEQQLRTWHFPAPEAARMCALLREAG</sequence>
<dbReference type="Proteomes" id="UP000251800">
    <property type="component" value="Unassembled WGS sequence"/>
</dbReference>
<evidence type="ECO:0000313" key="1">
    <source>
        <dbReference type="EMBL" id="PWN57789.1"/>
    </source>
</evidence>
<proteinExistence type="predicted"/>
<comment type="caution">
    <text evidence="1">The sequence shown here is derived from an EMBL/GenBank/DDBJ whole genome shotgun (WGS) entry which is preliminary data.</text>
</comment>
<evidence type="ECO:0000313" key="2">
    <source>
        <dbReference type="Proteomes" id="UP000251800"/>
    </source>
</evidence>